<dbReference type="AlphaFoldDB" id="A0A9P6GRL8"/>
<dbReference type="GO" id="GO:0016855">
    <property type="term" value="F:racemase and epimerase activity, acting on amino acids and derivatives"/>
    <property type="evidence" value="ECO:0007669"/>
    <property type="project" value="InterPro"/>
</dbReference>
<proteinExistence type="predicted"/>
<reference evidence="1" key="1">
    <citation type="journal article" date="2020" name="Mol. Plant Microbe Interact.">
        <title>Genome Sequence of the Biocontrol Agent Coniothyrium minitans strain Conio (IMI 134523).</title>
        <authorList>
            <person name="Patel D."/>
            <person name="Shittu T.A."/>
            <person name="Baroncelli R."/>
            <person name="Muthumeenakshi S."/>
            <person name="Osborne T.H."/>
            <person name="Janganan T.K."/>
            <person name="Sreenivasaprasad S."/>
        </authorList>
    </citation>
    <scope>NUCLEOTIDE SEQUENCE</scope>
    <source>
        <strain evidence="1">Conio</strain>
    </source>
</reference>
<evidence type="ECO:0000313" key="1">
    <source>
        <dbReference type="EMBL" id="KAF9740116.1"/>
    </source>
</evidence>
<sequence>MSWESTVTYYQVINRRVREVKGGLHSVSLVMYYFDLAKIAELQHAGEWEEAGLLLNDAAVSDGIEGATQRPLLQTADSTAERILKAGFKRNGLLGTQFTMEQEFYKAHPTEKVELEVIIPDEQGRQAVRDVMYTELA</sequence>
<protein>
    <submittedName>
        <fullName evidence="1">Aspartate racemase</fullName>
    </submittedName>
</protein>
<dbReference type="EMBL" id="WJXW01000002">
    <property type="protein sequence ID" value="KAF9740116.1"/>
    <property type="molecule type" value="Genomic_DNA"/>
</dbReference>
<dbReference type="InterPro" id="IPR001920">
    <property type="entry name" value="Asp/Glu_race"/>
</dbReference>
<dbReference type="OrthoDB" id="187836at2759"/>
<dbReference type="Proteomes" id="UP000756921">
    <property type="component" value="Unassembled WGS sequence"/>
</dbReference>
<dbReference type="Gene3D" id="3.40.50.1860">
    <property type="match status" value="2"/>
</dbReference>
<name>A0A9P6GRL8_9PLEO</name>
<organism evidence="1 2">
    <name type="scientific">Paraphaeosphaeria minitans</name>
    <dbReference type="NCBI Taxonomy" id="565426"/>
    <lineage>
        <taxon>Eukaryota</taxon>
        <taxon>Fungi</taxon>
        <taxon>Dikarya</taxon>
        <taxon>Ascomycota</taxon>
        <taxon>Pezizomycotina</taxon>
        <taxon>Dothideomycetes</taxon>
        <taxon>Pleosporomycetidae</taxon>
        <taxon>Pleosporales</taxon>
        <taxon>Massarineae</taxon>
        <taxon>Didymosphaeriaceae</taxon>
        <taxon>Paraphaeosphaeria</taxon>
    </lineage>
</organism>
<accession>A0A9P6GRL8</accession>
<comment type="caution">
    <text evidence="1">The sequence shown here is derived from an EMBL/GenBank/DDBJ whole genome shotgun (WGS) entry which is preliminary data.</text>
</comment>
<evidence type="ECO:0000313" key="2">
    <source>
        <dbReference type="Proteomes" id="UP000756921"/>
    </source>
</evidence>
<keyword evidence="2" id="KW-1185">Reference proteome</keyword>
<gene>
    <name evidence="1" type="ORF">PMIN01_02751</name>
</gene>
<dbReference type="SUPFAM" id="SSF53681">
    <property type="entry name" value="Aspartate/glutamate racemase"/>
    <property type="match status" value="2"/>
</dbReference>